<gene>
    <name evidence="2" type="ORF">KUF71_011188</name>
</gene>
<accession>A0AAE1LL27</accession>
<evidence type="ECO:0000313" key="2">
    <source>
        <dbReference type="EMBL" id="KAK3922012.1"/>
    </source>
</evidence>
<evidence type="ECO:0000313" key="3">
    <source>
        <dbReference type="Proteomes" id="UP001219518"/>
    </source>
</evidence>
<evidence type="ECO:0000256" key="1">
    <source>
        <dbReference type="SAM" id="MobiDB-lite"/>
    </source>
</evidence>
<keyword evidence="2" id="KW-0808">Transferase</keyword>
<name>A0AAE1LL27_9NEOP</name>
<proteinExistence type="predicted"/>
<keyword evidence="2" id="KW-0489">Methyltransferase</keyword>
<dbReference type="AlphaFoldDB" id="A0AAE1LL27"/>
<protein>
    <submittedName>
        <fullName evidence="2">Dual-specificity RNA methyltransferase</fullName>
    </submittedName>
</protein>
<keyword evidence="3" id="KW-1185">Reference proteome</keyword>
<organism evidence="2 3">
    <name type="scientific">Frankliniella fusca</name>
    <dbReference type="NCBI Taxonomy" id="407009"/>
    <lineage>
        <taxon>Eukaryota</taxon>
        <taxon>Metazoa</taxon>
        <taxon>Ecdysozoa</taxon>
        <taxon>Arthropoda</taxon>
        <taxon>Hexapoda</taxon>
        <taxon>Insecta</taxon>
        <taxon>Pterygota</taxon>
        <taxon>Neoptera</taxon>
        <taxon>Paraneoptera</taxon>
        <taxon>Thysanoptera</taxon>
        <taxon>Terebrantia</taxon>
        <taxon>Thripoidea</taxon>
        <taxon>Thripidae</taxon>
        <taxon>Frankliniella</taxon>
    </lineage>
</organism>
<dbReference type="EMBL" id="JAHWGI010001058">
    <property type="protein sequence ID" value="KAK3922012.1"/>
    <property type="molecule type" value="Genomic_DNA"/>
</dbReference>
<feature type="compositionally biased region" description="Low complexity" evidence="1">
    <location>
        <begin position="121"/>
        <end position="133"/>
    </location>
</feature>
<comment type="caution">
    <text evidence="2">The sequence shown here is derived from an EMBL/GenBank/DDBJ whole genome shotgun (WGS) entry which is preliminary data.</text>
</comment>
<sequence length="382" mass="42019">MDATPIPSLGFLLRYIAKYTAKGENRSVPCAELVRTVLAETGAEDTARSVIQKLLIKTVSERDYSAQEVCHILSGQPLHVSSRKFIVLNMNKNAWVPLRQGGGGENVEEDVDDPEAALAADGAAGEVGDEGAAQPGGDVSREDEEEDGAVATFSAFILRYQQRTPAEMNNMSLFQVAKTFSLGRRGAWTRNVRDREAVVRVFPRLKLTGNDDRDEDYYRIQVLLHTAWRTEEEAKGAGTWKEAFEAAGLVPDQPIDEDLAGAAAEVAAEEARFEQPDADEQGEEGVEEWMAVARMGPNGQVIETELGRREMDLAYDWHASTDAYGDHAVLRDFVSRHRATTNLEPERNVEVDDVVYTPEQQKLIDLVQTQIDSVGAGNAPEG</sequence>
<reference evidence="2" key="2">
    <citation type="journal article" date="2023" name="BMC Genomics">
        <title>Pest status, molecular evolution, and epigenetic factors derived from the genome assembly of Frankliniella fusca, a thysanopteran phytovirus vector.</title>
        <authorList>
            <person name="Catto M.A."/>
            <person name="Labadie P.E."/>
            <person name="Jacobson A.L."/>
            <person name="Kennedy G.G."/>
            <person name="Srinivasan R."/>
            <person name="Hunt B.G."/>
        </authorList>
    </citation>
    <scope>NUCLEOTIDE SEQUENCE</scope>
    <source>
        <strain evidence="2">PL_HMW_Pooled</strain>
    </source>
</reference>
<dbReference type="Proteomes" id="UP001219518">
    <property type="component" value="Unassembled WGS sequence"/>
</dbReference>
<reference evidence="2" key="1">
    <citation type="submission" date="2021-07" db="EMBL/GenBank/DDBJ databases">
        <authorList>
            <person name="Catto M.A."/>
            <person name="Jacobson A."/>
            <person name="Kennedy G."/>
            <person name="Labadie P."/>
            <person name="Hunt B.G."/>
            <person name="Srinivasan R."/>
        </authorList>
    </citation>
    <scope>NUCLEOTIDE SEQUENCE</scope>
    <source>
        <strain evidence="2">PL_HMW_Pooled</strain>
        <tissue evidence="2">Head</tissue>
    </source>
</reference>
<dbReference type="GO" id="GO:0008168">
    <property type="term" value="F:methyltransferase activity"/>
    <property type="evidence" value="ECO:0007669"/>
    <property type="project" value="UniProtKB-KW"/>
</dbReference>
<feature type="region of interest" description="Disordered" evidence="1">
    <location>
        <begin position="121"/>
        <end position="145"/>
    </location>
</feature>
<dbReference type="GO" id="GO:0032259">
    <property type="term" value="P:methylation"/>
    <property type="evidence" value="ECO:0007669"/>
    <property type="project" value="UniProtKB-KW"/>
</dbReference>